<dbReference type="AlphaFoldDB" id="A0A0A9GWT3"/>
<name>A0A0A9GWT3_ARUDO</name>
<protein>
    <submittedName>
        <fullName evidence="2">Uncharacterized protein</fullName>
    </submittedName>
</protein>
<proteinExistence type="predicted"/>
<dbReference type="EMBL" id="GBRH01168431">
    <property type="protein sequence ID" value="JAE29465.1"/>
    <property type="molecule type" value="Transcribed_RNA"/>
</dbReference>
<evidence type="ECO:0000256" key="1">
    <source>
        <dbReference type="SAM" id="MobiDB-lite"/>
    </source>
</evidence>
<reference evidence="2" key="1">
    <citation type="submission" date="2014-09" db="EMBL/GenBank/DDBJ databases">
        <authorList>
            <person name="Magalhaes I.L.F."/>
            <person name="Oliveira U."/>
            <person name="Santos F.R."/>
            <person name="Vidigal T.H.D.A."/>
            <person name="Brescovit A.D."/>
            <person name="Santos A.J."/>
        </authorList>
    </citation>
    <scope>NUCLEOTIDE SEQUENCE</scope>
    <source>
        <tissue evidence="2">Shoot tissue taken approximately 20 cm above the soil surface</tissue>
    </source>
</reference>
<reference evidence="2" key="2">
    <citation type="journal article" date="2015" name="Data Brief">
        <title>Shoot transcriptome of the giant reed, Arundo donax.</title>
        <authorList>
            <person name="Barrero R.A."/>
            <person name="Guerrero F.D."/>
            <person name="Moolhuijzen P."/>
            <person name="Goolsby J.A."/>
            <person name="Tidwell J."/>
            <person name="Bellgard S.E."/>
            <person name="Bellgard M.I."/>
        </authorList>
    </citation>
    <scope>NUCLEOTIDE SEQUENCE</scope>
    <source>
        <tissue evidence="2">Shoot tissue taken approximately 20 cm above the soil surface</tissue>
    </source>
</reference>
<feature type="region of interest" description="Disordered" evidence="1">
    <location>
        <begin position="1"/>
        <end position="20"/>
    </location>
</feature>
<organism evidence="2">
    <name type="scientific">Arundo donax</name>
    <name type="common">Giant reed</name>
    <name type="synonym">Donax arundinaceus</name>
    <dbReference type="NCBI Taxonomy" id="35708"/>
    <lineage>
        <taxon>Eukaryota</taxon>
        <taxon>Viridiplantae</taxon>
        <taxon>Streptophyta</taxon>
        <taxon>Embryophyta</taxon>
        <taxon>Tracheophyta</taxon>
        <taxon>Spermatophyta</taxon>
        <taxon>Magnoliopsida</taxon>
        <taxon>Liliopsida</taxon>
        <taxon>Poales</taxon>
        <taxon>Poaceae</taxon>
        <taxon>PACMAD clade</taxon>
        <taxon>Arundinoideae</taxon>
        <taxon>Arundineae</taxon>
        <taxon>Arundo</taxon>
    </lineage>
</organism>
<feature type="compositionally biased region" description="Basic and acidic residues" evidence="1">
    <location>
        <begin position="1"/>
        <end position="10"/>
    </location>
</feature>
<evidence type="ECO:0000313" key="2">
    <source>
        <dbReference type="EMBL" id="JAE29465.1"/>
    </source>
</evidence>
<sequence length="20" mass="2277">MRFHATERAKMSSKSTHATV</sequence>
<accession>A0A0A9GWT3</accession>